<accession>A0ABR1F988</accession>
<evidence type="ECO:0000313" key="2">
    <source>
        <dbReference type="EMBL" id="KAK7206424.1"/>
    </source>
</evidence>
<dbReference type="SUPFAM" id="SSF48452">
    <property type="entry name" value="TPR-like"/>
    <property type="match status" value="1"/>
</dbReference>
<reference evidence="2 3" key="1">
    <citation type="submission" date="2024-03" db="EMBL/GenBank/DDBJ databases">
        <title>Genome-scale model development and genomic sequencing of the oleaginous clade Lipomyces.</title>
        <authorList>
            <consortium name="Lawrence Berkeley National Laboratory"/>
            <person name="Czajka J.J."/>
            <person name="Han Y."/>
            <person name="Kim J."/>
            <person name="Mondo S.J."/>
            <person name="Hofstad B.A."/>
            <person name="Robles A."/>
            <person name="Haridas S."/>
            <person name="Riley R."/>
            <person name="LaButti K."/>
            <person name="Pangilinan J."/>
            <person name="Andreopoulos W."/>
            <person name="Lipzen A."/>
            <person name="Yan J."/>
            <person name="Wang M."/>
            <person name="Ng V."/>
            <person name="Grigoriev I.V."/>
            <person name="Spatafora J.W."/>
            <person name="Magnuson J.K."/>
            <person name="Baker S.E."/>
            <person name="Pomraning K.R."/>
        </authorList>
    </citation>
    <scope>NUCLEOTIDE SEQUENCE [LARGE SCALE GENOMIC DNA]</scope>
    <source>
        <strain evidence="2 3">Phaff 52-87</strain>
    </source>
</reference>
<sequence length="362" mass="39574">MTTIEQSIQSAQESISQRRPYDALSALTPLLASNNDNAELLQTLATAHLEVSALPEEADGETHAEKAYEYFVKAANLDDSNGKGDHAKYLWLGQLSGGRDAVEWFRKGCNGLRKDLSSEDVEDEKKVELRKKLCDALCASVEIWMTDLCMEPEAESTCDALITESLMIDANHPESYSTLASIRLSQQRPDDARIAVQRSWELFNASAEAQRLNQSLSEYGSDEVAQITALKNLTRLSIETELHDLAEEACKLILALDEDIAEVWYLAGLTAAQKYGKSGDPAVLTAAYESFLNALELTENGGGDEPEELADELKQRLAETEAEMANRGLPTVDAAASAGKGRRHGAGAGREGDEEDEDEDED</sequence>
<dbReference type="GeneID" id="90037832"/>
<protein>
    <submittedName>
        <fullName evidence="2">Uncharacterized protein</fullName>
    </submittedName>
</protein>
<dbReference type="RefSeq" id="XP_064769457.1">
    <property type="nucleotide sequence ID" value="XM_064912320.1"/>
</dbReference>
<evidence type="ECO:0000313" key="3">
    <source>
        <dbReference type="Proteomes" id="UP001498771"/>
    </source>
</evidence>
<dbReference type="Gene3D" id="1.25.40.10">
    <property type="entry name" value="Tetratricopeptide repeat domain"/>
    <property type="match status" value="1"/>
</dbReference>
<comment type="caution">
    <text evidence="2">The sequence shown here is derived from an EMBL/GenBank/DDBJ whole genome shotgun (WGS) entry which is preliminary data.</text>
</comment>
<feature type="region of interest" description="Disordered" evidence="1">
    <location>
        <begin position="320"/>
        <end position="362"/>
    </location>
</feature>
<proteinExistence type="predicted"/>
<name>A0ABR1F988_9ASCO</name>
<gene>
    <name evidence="2" type="ORF">BZA70DRAFT_276558</name>
</gene>
<keyword evidence="3" id="KW-1185">Reference proteome</keyword>
<organism evidence="2 3">
    <name type="scientific">Myxozyma melibiosi</name>
    <dbReference type="NCBI Taxonomy" id="54550"/>
    <lineage>
        <taxon>Eukaryota</taxon>
        <taxon>Fungi</taxon>
        <taxon>Dikarya</taxon>
        <taxon>Ascomycota</taxon>
        <taxon>Saccharomycotina</taxon>
        <taxon>Lipomycetes</taxon>
        <taxon>Lipomycetales</taxon>
        <taxon>Lipomycetaceae</taxon>
        <taxon>Myxozyma</taxon>
    </lineage>
</organism>
<evidence type="ECO:0000256" key="1">
    <source>
        <dbReference type="SAM" id="MobiDB-lite"/>
    </source>
</evidence>
<dbReference type="EMBL" id="JBBJBU010000003">
    <property type="protein sequence ID" value="KAK7206424.1"/>
    <property type="molecule type" value="Genomic_DNA"/>
</dbReference>
<feature type="non-terminal residue" evidence="2">
    <location>
        <position position="362"/>
    </location>
</feature>
<dbReference type="InterPro" id="IPR011990">
    <property type="entry name" value="TPR-like_helical_dom_sf"/>
</dbReference>
<dbReference type="CDD" id="cd24142">
    <property type="entry name" value="ACL4-like"/>
    <property type="match status" value="1"/>
</dbReference>
<feature type="compositionally biased region" description="Acidic residues" evidence="1">
    <location>
        <begin position="352"/>
        <end position="362"/>
    </location>
</feature>
<dbReference type="Proteomes" id="UP001498771">
    <property type="component" value="Unassembled WGS sequence"/>
</dbReference>